<dbReference type="EMBL" id="FO082046">
    <property type="protein sequence ID" value="CCE86943.1"/>
    <property type="molecule type" value="Genomic_DNA"/>
</dbReference>
<sequence>MFTCVWAQYREPTRARVTVYQPLRRTVASRPTLIRIYGHDDRGGASAPGAILLPVLACIGPPYPLPSQRKTARLKQTRTLSNFRPSISDWSRAVWPLCAHRSGGFCKLRCSLDSLRGAVADQFFQHFRRKSPVLSPRAF</sequence>
<gene>
    <name evidence="1" type="primary">Piso0_005466</name>
    <name evidence="1" type="ORF">GNLVRS01_PISO0N15721g</name>
</gene>
<protein>
    <submittedName>
        <fullName evidence="1">Piso0_005466 protein</fullName>
    </submittedName>
</protein>
<organism evidence="1 2">
    <name type="scientific">Pichia sorbitophila (strain ATCC MYA-4447 / BCRC 22081 / CBS 7064 / NBRC 10061 / NRRL Y-12695)</name>
    <name type="common">Hybrid yeast</name>
    <dbReference type="NCBI Taxonomy" id="559304"/>
    <lineage>
        <taxon>Eukaryota</taxon>
        <taxon>Fungi</taxon>
        <taxon>Dikarya</taxon>
        <taxon>Ascomycota</taxon>
        <taxon>Saccharomycotina</taxon>
        <taxon>Pichiomycetes</taxon>
        <taxon>Debaryomycetaceae</taxon>
        <taxon>Millerozyma</taxon>
    </lineage>
</organism>
<keyword evidence="2" id="KW-1185">Reference proteome</keyword>
<evidence type="ECO:0000313" key="2">
    <source>
        <dbReference type="Proteomes" id="UP000005222"/>
    </source>
</evidence>
<dbReference type="AlphaFoldDB" id="G8XZ34"/>
<dbReference type="Proteomes" id="UP000005222">
    <property type="component" value="Chromosome N"/>
</dbReference>
<name>G8XZ34_PICSO</name>
<dbReference type="InParanoid" id="G8XZ34"/>
<reference evidence="1 2" key="1">
    <citation type="journal article" date="2012" name="G3 (Bethesda)">
        <title>Pichia sorbitophila, an interspecies yeast hybrid reveals early steps of genome resolution following polyploidization.</title>
        <authorList>
            <person name="Leh Louis V."/>
            <person name="Despons L."/>
            <person name="Friedrich A."/>
            <person name="Martin T."/>
            <person name="Durrens P."/>
            <person name="Casaregola S."/>
            <person name="Neuveglise C."/>
            <person name="Fairhead C."/>
            <person name="Marck C."/>
            <person name="Cruz J.A."/>
            <person name="Straub M.L."/>
            <person name="Kugler V."/>
            <person name="Sacerdot C."/>
            <person name="Uzunov Z."/>
            <person name="Thierry A."/>
            <person name="Weiss S."/>
            <person name="Bleykasten C."/>
            <person name="De Montigny J."/>
            <person name="Jacques N."/>
            <person name="Jung P."/>
            <person name="Lemaire M."/>
            <person name="Mallet S."/>
            <person name="Morel G."/>
            <person name="Richard G.F."/>
            <person name="Sarkar A."/>
            <person name="Savel G."/>
            <person name="Schacherer J."/>
            <person name="Seret M.L."/>
            <person name="Talla E."/>
            <person name="Samson G."/>
            <person name="Jubin C."/>
            <person name="Poulain J."/>
            <person name="Vacherie B."/>
            <person name="Barbe V."/>
            <person name="Pelletier E."/>
            <person name="Sherman D.J."/>
            <person name="Westhof E."/>
            <person name="Weissenbach J."/>
            <person name="Baret P.V."/>
            <person name="Wincker P."/>
            <person name="Gaillardin C."/>
            <person name="Dujon B."/>
            <person name="Souciet J.L."/>
        </authorList>
    </citation>
    <scope>NUCLEOTIDE SEQUENCE [LARGE SCALE GENOMIC DNA]</scope>
    <source>
        <strain evidence="2">ATCC MYA-4447 / BCRC 22081 / CBS 7064 / NBRC 10061 / NRRL Y-12695</strain>
    </source>
</reference>
<proteinExistence type="predicted"/>
<accession>G8XZ34</accession>
<dbReference type="HOGENOM" id="CLU_1845830_0_0_1"/>
<evidence type="ECO:0000313" key="1">
    <source>
        <dbReference type="EMBL" id="CCE86943.1"/>
    </source>
</evidence>